<organism evidence="1 2">
    <name type="scientific">Natrinema halophilum</name>
    <dbReference type="NCBI Taxonomy" id="1699371"/>
    <lineage>
        <taxon>Archaea</taxon>
        <taxon>Methanobacteriati</taxon>
        <taxon>Methanobacteriota</taxon>
        <taxon>Stenosarchaea group</taxon>
        <taxon>Halobacteria</taxon>
        <taxon>Halobacteriales</taxon>
        <taxon>Natrialbaceae</taxon>
        <taxon>Natrinema</taxon>
    </lineage>
</organism>
<proteinExistence type="predicted"/>
<reference evidence="1 2" key="1">
    <citation type="submission" date="2020-07" db="EMBL/GenBank/DDBJ databases">
        <authorList>
            <person name="Cui H."/>
        </authorList>
    </citation>
    <scope>NUCLEOTIDE SEQUENCE [LARGE SCALE GENOMIC DNA]</scope>
    <source>
        <strain evidence="1 2">YPL8</strain>
    </source>
</reference>
<name>A0A7D5KK36_9EURY</name>
<dbReference type="EMBL" id="CP058601">
    <property type="protein sequence ID" value="QLG50039.1"/>
    <property type="molecule type" value="Genomic_DNA"/>
</dbReference>
<dbReference type="Gene3D" id="3.40.50.300">
    <property type="entry name" value="P-loop containing nucleotide triphosphate hydrolases"/>
    <property type="match status" value="1"/>
</dbReference>
<dbReference type="GeneID" id="56034590"/>
<protein>
    <recommendedName>
        <fullName evidence="3">Recombinase RecA</fullName>
    </recommendedName>
</protein>
<dbReference type="InterPro" id="IPR055927">
    <property type="entry name" value="DUF7504"/>
</dbReference>
<dbReference type="KEGG" id="haly:HYG82_14825"/>
<gene>
    <name evidence="1" type="ORF">HYG82_14825</name>
</gene>
<dbReference type="Proteomes" id="UP000509241">
    <property type="component" value="Chromosome"/>
</dbReference>
<accession>A0A7D5KK36</accession>
<evidence type="ECO:0000313" key="2">
    <source>
        <dbReference type="Proteomes" id="UP000509241"/>
    </source>
</evidence>
<dbReference type="Pfam" id="PF24336">
    <property type="entry name" value="DUF7504"/>
    <property type="match status" value="1"/>
</dbReference>
<dbReference type="OrthoDB" id="109251at2157"/>
<dbReference type="RefSeq" id="WP_179262163.1">
    <property type="nucleotide sequence ID" value="NZ_CP058601.1"/>
</dbReference>
<evidence type="ECO:0000313" key="1">
    <source>
        <dbReference type="EMBL" id="QLG50039.1"/>
    </source>
</evidence>
<dbReference type="AlphaFoldDB" id="A0A7D5KK36"/>
<dbReference type="InterPro" id="IPR027417">
    <property type="entry name" value="P-loop_NTPase"/>
</dbReference>
<evidence type="ECO:0008006" key="3">
    <source>
        <dbReference type="Google" id="ProtNLM"/>
    </source>
</evidence>
<keyword evidence="2" id="KW-1185">Reference proteome</keyword>
<sequence length="218" mass="23673">MNDSYDVSGLLPNDGVGELPAGTNVAIVGPSMSGKRELALQLLATEYEPGEGILCITTDGAETMYNALERYVDSLYRNCVGIVDTSGHDGQAVLDAMVENVSSPSDLTGISIGMAKLFKKFKSYGITDIRSGLISISTLLQHLSSQKVFKFLHIYTKRVSQTCGLGIYTLDDDSHDQQVVNTITGQFDGVIQLRETDTGERECRVRGFGQRGTSWATF</sequence>
<dbReference type="SUPFAM" id="SSF52540">
    <property type="entry name" value="P-loop containing nucleoside triphosphate hydrolases"/>
    <property type="match status" value="1"/>
</dbReference>